<feature type="compositionally biased region" description="Acidic residues" evidence="1">
    <location>
        <begin position="180"/>
        <end position="198"/>
    </location>
</feature>
<feature type="region of interest" description="Disordered" evidence="1">
    <location>
        <begin position="146"/>
        <end position="198"/>
    </location>
</feature>
<organism evidence="2 3">
    <name type="scientific">Pseudooceanicola marinus</name>
    <dbReference type="NCBI Taxonomy" id="396013"/>
    <lineage>
        <taxon>Bacteria</taxon>
        <taxon>Pseudomonadati</taxon>
        <taxon>Pseudomonadota</taxon>
        <taxon>Alphaproteobacteria</taxon>
        <taxon>Rhodobacterales</taxon>
        <taxon>Paracoccaceae</taxon>
        <taxon>Pseudooceanicola</taxon>
    </lineage>
</organism>
<feature type="compositionally biased region" description="Acidic residues" evidence="1">
    <location>
        <begin position="336"/>
        <end position="348"/>
    </location>
</feature>
<evidence type="ECO:0000313" key="3">
    <source>
        <dbReference type="Proteomes" id="UP000193963"/>
    </source>
</evidence>
<evidence type="ECO:0000313" key="2">
    <source>
        <dbReference type="EMBL" id="SLN36192.1"/>
    </source>
</evidence>
<feature type="compositionally biased region" description="Acidic residues" evidence="1">
    <location>
        <begin position="241"/>
        <end position="252"/>
    </location>
</feature>
<sequence length="442" mass="47965">MNDPVSNVQIEDVLASIRKLVSEEVRAQTQPEEARKGPTAFGRKGEASREEEAPAAAEKLILAPHLRVADPDPASDPERDAESAIGADRDADGDDLSDSFADAGLSFGREDHPDLFAEDEIEEAPFAEISDEAALRGFDDAPVAFDGSSWMPAETGAQRDDELAGDAADARALRARPEDDASEDDAFAGAAEDDGEEFDFEEMLASLNADHARSTDFSDFGDGAAEALAAAPHVDTTPADDLADTPAEDDAAEDARFDDLDAVLSHLDFDADPAPRHDRSELRDDIEDAELVEGQGDNVRSFESLFRRNETVTPKSEPEPAEAEEAPEGYRFVAPDADDPTQDVDFLDDNSTGTQPEADFDAMPEHDALVGRAAHSRSEPADPYQDDAEDGDVTVDEEALRELVSDILRQELQGALGERITRNVRKLVRREIQRALQSKDYI</sequence>
<dbReference type="Proteomes" id="UP000193963">
    <property type="component" value="Unassembled WGS sequence"/>
</dbReference>
<gene>
    <name evidence="2" type="ORF">PSM7751_01551</name>
</gene>
<feature type="compositionally biased region" description="Basic and acidic residues" evidence="1">
    <location>
        <begin position="76"/>
        <end position="90"/>
    </location>
</feature>
<dbReference type="RefSeq" id="WP_085887437.1">
    <property type="nucleotide sequence ID" value="NZ_FWFN01000003.1"/>
</dbReference>
<feature type="compositionally biased region" description="Acidic residues" evidence="1">
    <location>
        <begin position="384"/>
        <end position="393"/>
    </location>
</feature>
<feature type="region of interest" description="Disordered" evidence="1">
    <location>
        <begin position="23"/>
        <end position="111"/>
    </location>
</feature>
<dbReference type="EMBL" id="FWFN01000003">
    <property type="protein sequence ID" value="SLN36192.1"/>
    <property type="molecule type" value="Genomic_DNA"/>
</dbReference>
<accession>A0A1X6YZF2</accession>
<keyword evidence="3" id="KW-1185">Reference proteome</keyword>
<name>A0A1X6YZF2_9RHOB</name>
<feature type="compositionally biased region" description="Basic and acidic residues" evidence="1">
    <location>
        <begin position="157"/>
        <end position="179"/>
    </location>
</feature>
<reference evidence="2 3" key="1">
    <citation type="submission" date="2017-03" db="EMBL/GenBank/DDBJ databases">
        <authorList>
            <person name="Afonso C.L."/>
            <person name="Miller P.J."/>
            <person name="Scott M.A."/>
            <person name="Spackman E."/>
            <person name="Goraichik I."/>
            <person name="Dimitrov K.M."/>
            <person name="Suarez D.L."/>
            <person name="Swayne D.E."/>
        </authorList>
    </citation>
    <scope>NUCLEOTIDE SEQUENCE [LARGE SCALE GENOMIC DNA]</scope>
    <source>
        <strain evidence="2 3">CECT 7751</strain>
    </source>
</reference>
<proteinExistence type="predicted"/>
<feature type="region of interest" description="Disordered" evidence="1">
    <location>
        <begin position="268"/>
        <end position="393"/>
    </location>
</feature>
<feature type="compositionally biased region" description="Basic and acidic residues" evidence="1">
    <location>
        <begin position="23"/>
        <end position="36"/>
    </location>
</feature>
<feature type="compositionally biased region" description="Low complexity" evidence="1">
    <location>
        <begin position="228"/>
        <end position="240"/>
    </location>
</feature>
<evidence type="ECO:0000256" key="1">
    <source>
        <dbReference type="SAM" id="MobiDB-lite"/>
    </source>
</evidence>
<protein>
    <submittedName>
        <fullName evidence="2">Uncharacterized protein</fullName>
    </submittedName>
</protein>
<feature type="compositionally biased region" description="Basic and acidic residues" evidence="1">
    <location>
        <begin position="43"/>
        <end position="52"/>
    </location>
</feature>
<feature type="region of interest" description="Disordered" evidence="1">
    <location>
        <begin position="228"/>
        <end position="254"/>
    </location>
</feature>
<dbReference type="AlphaFoldDB" id="A0A1X6YZF2"/>
<feature type="compositionally biased region" description="Basic and acidic residues" evidence="1">
    <location>
        <begin position="268"/>
        <end position="283"/>
    </location>
</feature>